<dbReference type="GO" id="GO:0055085">
    <property type="term" value="P:transmembrane transport"/>
    <property type="evidence" value="ECO:0007669"/>
    <property type="project" value="InterPro"/>
</dbReference>
<feature type="domain" description="Mechanosensitive ion channel MscS" evidence="7">
    <location>
        <begin position="1"/>
        <end position="60"/>
    </location>
</feature>
<dbReference type="Gene3D" id="3.30.70.100">
    <property type="match status" value="1"/>
</dbReference>
<dbReference type="InterPro" id="IPR011066">
    <property type="entry name" value="MscS_channel_C_sf"/>
</dbReference>
<dbReference type="SUPFAM" id="SSF50182">
    <property type="entry name" value="Sm-like ribonucleoproteins"/>
    <property type="match status" value="1"/>
</dbReference>
<evidence type="ECO:0000256" key="5">
    <source>
        <dbReference type="ARBA" id="ARBA00022989"/>
    </source>
</evidence>
<reference evidence="9" key="1">
    <citation type="submission" date="2019-08" db="EMBL/GenBank/DDBJ databases">
        <authorList>
            <person name="Kucharzyk K."/>
            <person name="Murdoch R.W."/>
            <person name="Higgins S."/>
            <person name="Loffler F."/>
        </authorList>
    </citation>
    <scope>NUCLEOTIDE SEQUENCE</scope>
</reference>
<evidence type="ECO:0000256" key="2">
    <source>
        <dbReference type="ARBA" id="ARBA00008017"/>
    </source>
</evidence>
<keyword evidence="6" id="KW-0472">Membrane</keyword>
<dbReference type="InterPro" id="IPR049278">
    <property type="entry name" value="MS_channel_C"/>
</dbReference>
<evidence type="ECO:0000256" key="6">
    <source>
        <dbReference type="ARBA" id="ARBA00023136"/>
    </source>
</evidence>
<dbReference type="Pfam" id="PF00924">
    <property type="entry name" value="MS_channel_2nd"/>
    <property type="match status" value="1"/>
</dbReference>
<dbReference type="AlphaFoldDB" id="A0A645BWC7"/>
<evidence type="ECO:0000256" key="1">
    <source>
        <dbReference type="ARBA" id="ARBA00004651"/>
    </source>
</evidence>
<organism evidence="9">
    <name type="scientific">bioreactor metagenome</name>
    <dbReference type="NCBI Taxonomy" id="1076179"/>
    <lineage>
        <taxon>unclassified sequences</taxon>
        <taxon>metagenomes</taxon>
        <taxon>ecological metagenomes</taxon>
    </lineage>
</organism>
<accession>A0A645BWC7</accession>
<dbReference type="InterPro" id="IPR052702">
    <property type="entry name" value="MscS-like_channel"/>
</dbReference>
<gene>
    <name evidence="9" type="ORF">SDC9_116774</name>
</gene>
<dbReference type="InterPro" id="IPR023408">
    <property type="entry name" value="MscS_beta-dom_sf"/>
</dbReference>
<evidence type="ECO:0000259" key="8">
    <source>
        <dbReference type="Pfam" id="PF21082"/>
    </source>
</evidence>
<dbReference type="PANTHER" id="PTHR30347">
    <property type="entry name" value="POTASSIUM CHANNEL RELATED"/>
    <property type="match status" value="1"/>
</dbReference>
<dbReference type="InterPro" id="IPR006685">
    <property type="entry name" value="MscS_channel_2nd"/>
</dbReference>
<evidence type="ECO:0000256" key="3">
    <source>
        <dbReference type="ARBA" id="ARBA00022475"/>
    </source>
</evidence>
<dbReference type="SUPFAM" id="SSF82689">
    <property type="entry name" value="Mechanosensitive channel protein MscS (YggB), C-terminal domain"/>
    <property type="match status" value="1"/>
</dbReference>
<dbReference type="Gene3D" id="2.30.30.60">
    <property type="match status" value="1"/>
</dbReference>
<evidence type="ECO:0000313" key="9">
    <source>
        <dbReference type="EMBL" id="MPM69826.1"/>
    </source>
</evidence>
<proteinExistence type="inferred from homology"/>
<keyword evidence="5" id="KW-1133">Transmembrane helix</keyword>
<feature type="domain" description="Mechanosensitive ion channel MscS C-terminal" evidence="8">
    <location>
        <begin position="70"/>
        <end position="150"/>
    </location>
</feature>
<evidence type="ECO:0000259" key="7">
    <source>
        <dbReference type="Pfam" id="PF00924"/>
    </source>
</evidence>
<dbReference type="EMBL" id="VSSQ01023103">
    <property type="protein sequence ID" value="MPM69826.1"/>
    <property type="molecule type" value="Genomic_DNA"/>
</dbReference>
<keyword evidence="3" id="KW-1003">Cell membrane</keyword>
<dbReference type="GO" id="GO:0005886">
    <property type="term" value="C:plasma membrane"/>
    <property type="evidence" value="ECO:0007669"/>
    <property type="project" value="UniProtKB-SubCell"/>
</dbReference>
<dbReference type="Pfam" id="PF21082">
    <property type="entry name" value="MS_channel_3rd"/>
    <property type="match status" value="1"/>
</dbReference>
<comment type="similarity">
    <text evidence="2">Belongs to the MscS (TC 1.A.23) family.</text>
</comment>
<sequence>MILLIGQQVRPGDIVEVKEDGIVGRVLRVSVRATVVETFDGAVVTYSNAMVLTKEFQNWTSNNMLRRNTLAVGVSYGTDLSLAMRLMLEAAQSTPGVMARPAPEILCTDFGSSSVDFALRYWASVNTSVLVGSNLRREIYRSFAEHGIGIPFPQLDIHIQPESEKLLS</sequence>
<dbReference type="InterPro" id="IPR010920">
    <property type="entry name" value="LSM_dom_sf"/>
</dbReference>
<protein>
    <submittedName>
        <fullName evidence="9">Putative MscS family protein.1</fullName>
    </submittedName>
</protein>
<keyword evidence="4" id="KW-0812">Transmembrane</keyword>
<comment type="caution">
    <text evidence="9">The sequence shown here is derived from an EMBL/GenBank/DDBJ whole genome shotgun (WGS) entry which is preliminary data.</text>
</comment>
<name>A0A645BWC7_9ZZZZ</name>
<dbReference type="PANTHER" id="PTHR30347:SF1">
    <property type="entry name" value="MECHANOSENSITIVE CHANNEL MSCK"/>
    <property type="match status" value="1"/>
</dbReference>
<comment type="subcellular location">
    <subcellularLocation>
        <location evidence="1">Cell membrane</location>
        <topology evidence="1">Multi-pass membrane protein</topology>
    </subcellularLocation>
</comment>
<evidence type="ECO:0000256" key="4">
    <source>
        <dbReference type="ARBA" id="ARBA00022692"/>
    </source>
</evidence>